<feature type="compositionally biased region" description="Acidic residues" evidence="7">
    <location>
        <begin position="84"/>
        <end position="94"/>
    </location>
</feature>
<evidence type="ECO:0000256" key="7">
    <source>
        <dbReference type="SAM" id="MobiDB-lite"/>
    </source>
</evidence>
<evidence type="ECO:0000256" key="2">
    <source>
        <dbReference type="ARBA" id="ARBA00009359"/>
    </source>
</evidence>
<protein>
    <recommendedName>
        <fullName evidence="10">Transcription factor CBF/NF-Y/archaeal histone domain-containing protein</fullName>
    </recommendedName>
</protein>
<dbReference type="GO" id="GO:0031297">
    <property type="term" value="P:replication fork processing"/>
    <property type="evidence" value="ECO:0007669"/>
    <property type="project" value="TreeGrafter"/>
</dbReference>
<dbReference type="GO" id="GO:0051382">
    <property type="term" value="P:kinetochore assembly"/>
    <property type="evidence" value="ECO:0007669"/>
    <property type="project" value="InterPro"/>
</dbReference>
<dbReference type="EMBL" id="LGST01000003">
    <property type="protein sequence ID" value="KNE02537.1"/>
    <property type="molecule type" value="Genomic_DNA"/>
</dbReference>
<evidence type="ECO:0000256" key="1">
    <source>
        <dbReference type="ARBA" id="ARBA00004123"/>
    </source>
</evidence>
<evidence type="ECO:0000256" key="5">
    <source>
        <dbReference type="ARBA" id="ARBA00023204"/>
    </source>
</evidence>
<dbReference type="GO" id="GO:0006281">
    <property type="term" value="P:DNA repair"/>
    <property type="evidence" value="ECO:0007669"/>
    <property type="project" value="UniProtKB-KW"/>
</dbReference>
<comment type="similarity">
    <text evidence="2">Belongs to the CENP-X/MHF2 family.</text>
</comment>
<evidence type="ECO:0000256" key="4">
    <source>
        <dbReference type="ARBA" id="ARBA00023125"/>
    </source>
</evidence>
<organism evidence="8 9">
    <name type="scientific">Candidozyma auris</name>
    <name type="common">Yeast</name>
    <name type="synonym">Candida auris</name>
    <dbReference type="NCBI Taxonomy" id="498019"/>
    <lineage>
        <taxon>Eukaryota</taxon>
        <taxon>Fungi</taxon>
        <taxon>Dikarya</taxon>
        <taxon>Ascomycota</taxon>
        <taxon>Saccharomycotina</taxon>
        <taxon>Pichiomycetes</taxon>
        <taxon>Metschnikowiaceae</taxon>
        <taxon>Candidozyma</taxon>
    </lineage>
</organism>
<accession>A0A0L0P859</accession>
<comment type="caution">
    <text evidence="8">The sequence shown here is derived from an EMBL/GenBank/DDBJ whole genome shotgun (WGS) entry which is preliminary data.</text>
</comment>
<gene>
    <name evidence="8" type="ORF">QG37_00347</name>
</gene>
<dbReference type="AlphaFoldDB" id="A0A0L0P859"/>
<dbReference type="InterPro" id="IPR018552">
    <property type="entry name" value="CENP-X"/>
</dbReference>
<dbReference type="GO" id="GO:0000712">
    <property type="term" value="P:resolution of meiotic recombination intermediates"/>
    <property type="evidence" value="ECO:0007669"/>
    <property type="project" value="TreeGrafter"/>
</dbReference>
<dbReference type="VEuPathDB" id="FungiDB:CJI97_002294"/>
<comment type="subcellular location">
    <subcellularLocation>
        <location evidence="1">Nucleus</location>
    </subcellularLocation>
</comment>
<sequence length="123" mass="13516">MSVPPELVARVFHDVAFQKPETRITASTVALSTEYTRLFISEAVERANDVRAKEVPPTAIDGINNVEAENEQPLQGYDQFGDTSMEEDEPEIQEEDKLPPASGTTTLDTRHLSAVAGVLVLDF</sequence>
<proteinExistence type="inferred from homology"/>
<dbReference type="PANTHER" id="PTHR28680:SF1">
    <property type="entry name" value="CENTROMERE PROTEIN X"/>
    <property type="match status" value="1"/>
</dbReference>
<dbReference type="PANTHER" id="PTHR28680">
    <property type="entry name" value="CENTROMERE PROTEIN X"/>
    <property type="match status" value="1"/>
</dbReference>
<feature type="region of interest" description="Disordered" evidence="7">
    <location>
        <begin position="61"/>
        <end position="106"/>
    </location>
</feature>
<keyword evidence="6" id="KW-0539">Nucleus</keyword>
<dbReference type="GO" id="GO:0071821">
    <property type="term" value="C:FANCM-MHF complex"/>
    <property type="evidence" value="ECO:0007669"/>
    <property type="project" value="TreeGrafter"/>
</dbReference>
<keyword evidence="5" id="KW-0234">DNA repair</keyword>
<reference evidence="9" key="1">
    <citation type="journal article" date="2015" name="BMC Genomics">
        <title>Draft genome of a commonly misdiagnosed multidrug resistant pathogen Candida auris.</title>
        <authorList>
            <person name="Chatterjee S."/>
            <person name="Alampalli S.V."/>
            <person name="Nageshan R.K."/>
            <person name="Chettiar S.T."/>
            <person name="Joshi S."/>
            <person name="Tatu U.S."/>
        </authorList>
    </citation>
    <scope>NUCLEOTIDE SEQUENCE [LARGE SCALE GENOMIC DNA]</scope>
    <source>
        <strain evidence="9">6684</strain>
    </source>
</reference>
<dbReference type="Proteomes" id="UP000037122">
    <property type="component" value="Unassembled WGS sequence"/>
</dbReference>
<evidence type="ECO:0000256" key="3">
    <source>
        <dbReference type="ARBA" id="ARBA00022763"/>
    </source>
</evidence>
<evidence type="ECO:0000256" key="6">
    <source>
        <dbReference type="ARBA" id="ARBA00023242"/>
    </source>
</evidence>
<name>A0A0L0P859_CANAR</name>
<keyword evidence="3" id="KW-0227">DNA damage</keyword>
<dbReference type="VEuPathDB" id="FungiDB:B9J08_002103"/>
<dbReference type="Pfam" id="PF09415">
    <property type="entry name" value="CENP-X"/>
    <property type="match status" value="1"/>
</dbReference>
<dbReference type="GO" id="GO:0003677">
    <property type="term" value="F:DNA binding"/>
    <property type="evidence" value="ECO:0007669"/>
    <property type="project" value="UniProtKB-KW"/>
</dbReference>
<evidence type="ECO:0008006" key="10">
    <source>
        <dbReference type="Google" id="ProtNLM"/>
    </source>
</evidence>
<evidence type="ECO:0000313" key="9">
    <source>
        <dbReference type="Proteomes" id="UP000037122"/>
    </source>
</evidence>
<evidence type="ECO:0000313" key="8">
    <source>
        <dbReference type="EMBL" id="KNE02537.1"/>
    </source>
</evidence>
<keyword evidence="4" id="KW-0238">DNA-binding</keyword>
<dbReference type="VEuPathDB" id="FungiDB:QG37_00347"/>
<dbReference type="CDD" id="cd22921">
    <property type="entry name" value="HFD_CENP-X"/>
    <property type="match status" value="1"/>
</dbReference>